<dbReference type="RefSeq" id="WP_119702922.1">
    <property type="nucleotide sequence ID" value="NZ_JBHSOI010000001.1"/>
</dbReference>
<evidence type="ECO:0000313" key="3">
    <source>
        <dbReference type="Proteomes" id="UP000265581"/>
    </source>
</evidence>
<feature type="chain" id="PRO_5016629587" description="Cyclase" evidence="1">
    <location>
        <begin position="35"/>
        <end position="247"/>
    </location>
</feature>
<dbReference type="AlphaFoldDB" id="A0A371PB92"/>
<protein>
    <recommendedName>
        <fullName evidence="4">Cyclase</fullName>
    </recommendedName>
</protein>
<dbReference type="PROSITE" id="PS51318">
    <property type="entry name" value="TAT"/>
    <property type="match status" value="1"/>
</dbReference>
<evidence type="ECO:0008006" key="4">
    <source>
        <dbReference type="Google" id="ProtNLM"/>
    </source>
</evidence>
<gene>
    <name evidence="2" type="ORF">DX116_04190</name>
</gene>
<name>A0A371PB92_9ACTN</name>
<comment type="caution">
    <text evidence="2">The sequence shown here is derived from an EMBL/GenBank/DDBJ whole genome shotgun (WGS) entry which is preliminary data.</text>
</comment>
<feature type="signal peptide" evidence="1">
    <location>
        <begin position="1"/>
        <end position="34"/>
    </location>
</feature>
<dbReference type="Proteomes" id="UP000265581">
    <property type="component" value="Unassembled WGS sequence"/>
</dbReference>
<accession>A0A371PB92</accession>
<evidence type="ECO:0000256" key="1">
    <source>
        <dbReference type="SAM" id="SignalP"/>
    </source>
</evidence>
<dbReference type="OrthoDB" id="4863392at2"/>
<dbReference type="EMBL" id="QUBR01000001">
    <property type="protein sequence ID" value="REK72808.1"/>
    <property type="molecule type" value="Genomic_DNA"/>
</dbReference>
<proteinExistence type="predicted"/>
<sequence>MNTLNASRRRRTTIGGLAAALVAVAVSAGSPAQAADPDPNHLTVIYDVAGSAHIGAQINSDLELGPTTIKVTIDTAAALPTPIIDGSMVIPPKVLNFSILGIPARAKVTMTQVGPITGTLTKLPAPRQALDLKSKVKYDIRLSDVEVKIGAWFPLAVGSRCHTKDPVTINVGSPLSDTTPPTGFFTINAGGPATGNFTIGQFTGCAALNFLDIPGFFPWFGSIPINSLVPGSNNSVSLTLSNPQPGN</sequence>
<reference evidence="2 3" key="1">
    <citation type="submission" date="2018-08" db="EMBL/GenBank/DDBJ databases">
        <title>Aeromicrobium sp. M2KJ-4, whole genome shotgun sequence.</title>
        <authorList>
            <person name="Tuo L."/>
        </authorList>
    </citation>
    <scope>NUCLEOTIDE SEQUENCE [LARGE SCALE GENOMIC DNA]</scope>
    <source>
        <strain evidence="2 3">M2KJ-4</strain>
    </source>
</reference>
<evidence type="ECO:0000313" key="2">
    <source>
        <dbReference type="EMBL" id="REK72808.1"/>
    </source>
</evidence>
<organism evidence="2 3">
    <name type="scientific">Aeromicrobium endophyticum</name>
    <dbReference type="NCBI Taxonomy" id="2292704"/>
    <lineage>
        <taxon>Bacteria</taxon>
        <taxon>Bacillati</taxon>
        <taxon>Actinomycetota</taxon>
        <taxon>Actinomycetes</taxon>
        <taxon>Propionibacteriales</taxon>
        <taxon>Nocardioidaceae</taxon>
        <taxon>Aeromicrobium</taxon>
    </lineage>
</organism>
<keyword evidence="1" id="KW-0732">Signal</keyword>
<keyword evidence="3" id="KW-1185">Reference proteome</keyword>
<dbReference type="InterPro" id="IPR006311">
    <property type="entry name" value="TAT_signal"/>
</dbReference>